<evidence type="ECO:0000256" key="5">
    <source>
        <dbReference type="PROSITE-ProRule" id="PRU00284"/>
    </source>
</evidence>
<evidence type="ECO:0000256" key="3">
    <source>
        <dbReference type="ARBA" id="ARBA00023224"/>
    </source>
</evidence>
<feature type="transmembrane region" description="Helical" evidence="7">
    <location>
        <begin position="27"/>
        <end position="50"/>
    </location>
</feature>
<evidence type="ECO:0000256" key="7">
    <source>
        <dbReference type="SAM" id="Phobius"/>
    </source>
</evidence>
<dbReference type="PRINTS" id="PR00260">
    <property type="entry name" value="CHEMTRNSDUCR"/>
</dbReference>
<dbReference type="PROSITE" id="PS50111">
    <property type="entry name" value="CHEMOTAXIS_TRANSDUC_2"/>
    <property type="match status" value="1"/>
</dbReference>
<protein>
    <submittedName>
        <fullName evidence="11">Methyl-accepting chemotaxis protein</fullName>
    </submittedName>
</protein>
<dbReference type="EMBL" id="OBMM01000001">
    <property type="protein sequence ID" value="SOB93935.1"/>
    <property type="molecule type" value="Genomic_DNA"/>
</dbReference>
<dbReference type="CDD" id="cd06225">
    <property type="entry name" value="HAMP"/>
    <property type="match status" value="1"/>
</dbReference>
<dbReference type="Gene3D" id="1.20.58.920">
    <property type="match status" value="1"/>
</dbReference>
<dbReference type="PANTHER" id="PTHR32089:SF112">
    <property type="entry name" value="LYSOZYME-LIKE PROTEIN-RELATED"/>
    <property type="match status" value="1"/>
</dbReference>
<dbReference type="GO" id="GO:0005886">
    <property type="term" value="C:plasma membrane"/>
    <property type="evidence" value="ECO:0007669"/>
    <property type="project" value="UniProtKB-SubCell"/>
</dbReference>
<dbReference type="GO" id="GO:0007165">
    <property type="term" value="P:signal transduction"/>
    <property type="evidence" value="ECO:0007669"/>
    <property type="project" value="UniProtKB-KW"/>
</dbReference>
<dbReference type="InterPro" id="IPR000727">
    <property type="entry name" value="T_SNARE_dom"/>
</dbReference>
<evidence type="ECO:0000313" key="11">
    <source>
        <dbReference type="EMBL" id="SOB93935.1"/>
    </source>
</evidence>
<dbReference type="InterPro" id="IPR003660">
    <property type="entry name" value="HAMP_dom"/>
</dbReference>
<feature type="domain" description="Methyl-accepting transducer" evidence="8">
    <location>
        <begin position="477"/>
        <end position="713"/>
    </location>
</feature>
<dbReference type="Gene3D" id="1.10.287.950">
    <property type="entry name" value="Methyl-accepting chemotaxis protein"/>
    <property type="match status" value="1"/>
</dbReference>
<dbReference type="AlphaFoldDB" id="A0A285RIH4"/>
<keyword evidence="3 5" id="KW-0807">Transducer</keyword>
<reference evidence="11 12" key="1">
    <citation type="submission" date="2017-08" db="EMBL/GenBank/DDBJ databases">
        <authorList>
            <person name="de Groot N.N."/>
        </authorList>
    </citation>
    <scope>NUCLEOTIDE SEQUENCE [LARGE SCALE GENOMIC DNA]</scope>
    <source>
        <strain evidence="11 12">USBA 78</strain>
    </source>
</reference>
<dbReference type="PROSITE" id="PS50885">
    <property type="entry name" value="HAMP"/>
    <property type="match status" value="1"/>
</dbReference>
<evidence type="ECO:0000256" key="2">
    <source>
        <dbReference type="ARBA" id="ARBA00022519"/>
    </source>
</evidence>
<dbReference type="Pfam" id="PF21689">
    <property type="entry name" value="TorS_sensor_domain"/>
    <property type="match status" value="1"/>
</dbReference>
<comment type="subcellular location">
    <subcellularLocation>
        <location evidence="1">Cell inner membrane</location>
        <topology evidence="1">Multi-pass membrane protein</topology>
    </subcellularLocation>
</comment>
<dbReference type="PANTHER" id="PTHR32089">
    <property type="entry name" value="METHYL-ACCEPTING CHEMOTAXIS PROTEIN MCPB"/>
    <property type="match status" value="1"/>
</dbReference>
<proteinExistence type="inferred from homology"/>
<evidence type="ECO:0000313" key="12">
    <source>
        <dbReference type="Proteomes" id="UP000219068"/>
    </source>
</evidence>
<dbReference type="SMART" id="SM00304">
    <property type="entry name" value="HAMP"/>
    <property type="match status" value="1"/>
</dbReference>
<keyword evidence="7" id="KW-1133">Transmembrane helix</keyword>
<keyword evidence="7" id="KW-0812">Transmembrane</keyword>
<evidence type="ECO:0000259" key="9">
    <source>
        <dbReference type="PROSITE" id="PS50192"/>
    </source>
</evidence>
<dbReference type="Proteomes" id="UP000219068">
    <property type="component" value="Unassembled WGS sequence"/>
</dbReference>
<dbReference type="GO" id="GO:0004888">
    <property type="term" value="F:transmembrane signaling receptor activity"/>
    <property type="evidence" value="ECO:0007669"/>
    <property type="project" value="InterPro"/>
</dbReference>
<comment type="similarity">
    <text evidence="4">Belongs to the methyl-accepting chemotaxis (MCP) protein family.</text>
</comment>
<feature type="domain" description="HAMP" evidence="10">
    <location>
        <begin position="384"/>
        <end position="436"/>
    </location>
</feature>
<dbReference type="InterPro" id="IPR038188">
    <property type="entry name" value="TorS_sensor_sf"/>
</dbReference>
<dbReference type="Gene3D" id="6.10.340.10">
    <property type="match status" value="1"/>
</dbReference>
<evidence type="ECO:0000259" key="8">
    <source>
        <dbReference type="PROSITE" id="PS50111"/>
    </source>
</evidence>
<dbReference type="Pfam" id="PF00672">
    <property type="entry name" value="HAMP"/>
    <property type="match status" value="1"/>
</dbReference>
<dbReference type="SMART" id="SM00283">
    <property type="entry name" value="MA"/>
    <property type="match status" value="1"/>
</dbReference>
<dbReference type="PROSITE" id="PS50192">
    <property type="entry name" value="T_SNARE"/>
    <property type="match status" value="1"/>
</dbReference>
<evidence type="ECO:0000259" key="10">
    <source>
        <dbReference type="PROSITE" id="PS50885"/>
    </source>
</evidence>
<keyword evidence="2" id="KW-0997">Cell inner membrane</keyword>
<feature type="coiled-coil region" evidence="6">
    <location>
        <begin position="427"/>
        <end position="480"/>
    </location>
</feature>
<name>A0A285RIH4_9PROT</name>
<accession>A0A285RIH4</accession>
<dbReference type="GO" id="GO:0006935">
    <property type="term" value="P:chemotaxis"/>
    <property type="evidence" value="ECO:0007669"/>
    <property type="project" value="InterPro"/>
</dbReference>
<keyword evidence="7" id="KW-0472">Membrane</keyword>
<keyword evidence="2" id="KW-1003">Cell membrane</keyword>
<dbReference type="SUPFAM" id="SSF58104">
    <property type="entry name" value="Methyl-accepting chemotaxis protein (MCP) signaling domain"/>
    <property type="match status" value="1"/>
</dbReference>
<sequence length="739" mass="78617">MGKTIKSDDRQKPVKKTAKGFGVQGKLAASFALVGLMAVVAATVAVISFGKFGTELANITHSKLPPMFAAQQLATDSAKIVAIAPRIIASKTPDEEQIVKAELDTLLAGLDDNVGQLRETNLQPEILDGIDTNSANLRDALENLHSITLNRFAIADEIAEKLNKFQQLSGRYSSMITPLLSFTQTTISGINASVEDLRKSGDPLPYEDQVRTTKLLYDLNDAVASRGPVLELSRMGSDIVNTILTSSSLNDTTRLSVISVQVRGSFASLQKLIESLENEKLKKFYTNIVGDMLELSIGDASLPALRIKDLEAAATQQQIVDQSAQYAADMESSVKALVESLQSDVDTAAASTQTLNAQSSQIMYGVAGAAILISLIIYVVYVRGNLLRRLAGLQKTMVTLADGNLDIDVPVKGNDEITAMGRAVEVFKDNALKVRELQAEEERLNRERNEALRDELLGLADTLQNEVESAVGEIAALAEQLQGVSGQMSQSAELVSGQTEDVASSAQEATGNVETVAAATEQLSASNAEINRQMAESTRISSNAADRAQETNQLVVSLSQSANRIGEVIALITDIAEQTNLLALNATIEAARAGDAGKGFAVVAAEVKNLANQTEKATEEIAGQISGIQKATGESVTAIEDIGRIIENINEIATTISAAVEEQGAATDEITRNVRSAADRTRTVSASINDVASETGKTGQLSGEVLTTAQDASHKVEALRARINGILEDLREQARSRAA</sequence>
<dbReference type="InterPro" id="IPR004090">
    <property type="entry name" value="Chemotax_Me-accpt_rcpt"/>
</dbReference>
<dbReference type="Pfam" id="PF00015">
    <property type="entry name" value="MCPsignal"/>
    <property type="match status" value="1"/>
</dbReference>
<feature type="domain" description="T-SNARE coiled-coil homology" evidence="9">
    <location>
        <begin position="629"/>
        <end position="691"/>
    </location>
</feature>
<evidence type="ECO:0000256" key="1">
    <source>
        <dbReference type="ARBA" id="ARBA00004429"/>
    </source>
</evidence>
<evidence type="ECO:0000256" key="6">
    <source>
        <dbReference type="SAM" id="Coils"/>
    </source>
</evidence>
<organism evidence="11 12">
    <name type="scientific">Thalassospira xiamenensis</name>
    <dbReference type="NCBI Taxonomy" id="220697"/>
    <lineage>
        <taxon>Bacteria</taxon>
        <taxon>Pseudomonadati</taxon>
        <taxon>Pseudomonadota</taxon>
        <taxon>Alphaproteobacteria</taxon>
        <taxon>Rhodospirillales</taxon>
        <taxon>Thalassospiraceae</taxon>
        <taxon>Thalassospira</taxon>
    </lineage>
</organism>
<keyword evidence="6" id="KW-0175">Coiled coil</keyword>
<dbReference type="InterPro" id="IPR004089">
    <property type="entry name" value="MCPsignal_dom"/>
</dbReference>
<evidence type="ECO:0000256" key="4">
    <source>
        <dbReference type="ARBA" id="ARBA00029447"/>
    </source>
</evidence>
<feature type="transmembrane region" description="Helical" evidence="7">
    <location>
        <begin position="362"/>
        <end position="381"/>
    </location>
</feature>
<gene>
    <name evidence="11" type="ORF">SAMN05428964_101873</name>
</gene>
<dbReference type="RefSeq" id="WP_097050602.1">
    <property type="nucleotide sequence ID" value="NZ_JALLPZ010000001.1"/>
</dbReference>